<dbReference type="EMBL" id="CARXXK010000001">
    <property type="protein sequence ID" value="CAI6350663.1"/>
    <property type="molecule type" value="Genomic_DNA"/>
</dbReference>
<dbReference type="AlphaFoldDB" id="A0AAV0W487"/>
<evidence type="ECO:0000313" key="2">
    <source>
        <dbReference type="Proteomes" id="UP001160148"/>
    </source>
</evidence>
<evidence type="ECO:0000313" key="1">
    <source>
        <dbReference type="EMBL" id="CAI6350663.1"/>
    </source>
</evidence>
<dbReference type="Proteomes" id="UP001160148">
    <property type="component" value="Unassembled WGS sequence"/>
</dbReference>
<sequence length="107" mass="12100">MARWMAKKKNGYPTILPLRYQARVATYHMDFRVVVWGDVRASATRDDVRTYAVKTVTAVEYELTVIAVPRAKVYGEVLYKISWAAAPLAPSSLIAPRADRGCVRERV</sequence>
<gene>
    <name evidence="1" type="ORF">MEUPH1_LOCUS7097</name>
</gene>
<name>A0AAV0W487_9HEMI</name>
<protein>
    <submittedName>
        <fullName evidence="1">Uncharacterized protein</fullName>
    </submittedName>
</protein>
<reference evidence="1 2" key="1">
    <citation type="submission" date="2023-01" db="EMBL/GenBank/DDBJ databases">
        <authorList>
            <person name="Whitehead M."/>
        </authorList>
    </citation>
    <scope>NUCLEOTIDE SEQUENCE [LARGE SCALE GENOMIC DNA]</scope>
</reference>
<comment type="caution">
    <text evidence="1">The sequence shown here is derived from an EMBL/GenBank/DDBJ whole genome shotgun (WGS) entry which is preliminary data.</text>
</comment>
<keyword evidence="2" id="KW-1185">Reference proteome</keyword>
<proteinExistence type="predicted"/>
<organism evidence="1 2">
    <name type="scientific">Macrosiphum euphorbiae</name>
    <name type="common">potato aphid</name>
    <dbReference type="NCBI Taxonomy" id="13131"/>
    <lineage>
        <taxon>Eukaryota</taxon>
        <taxon>Metazoa</taxon>
        <taxon>Ecdysozoa</taxon>
        <taxon>Arthropoda</taxon>
        <taxon>Hexapoda</taxon>
        <taxon>Insecta</taxon>
        <taxon>Pterygota</taxon>
        <taxon>Neoptera</taxon>
        <taxon>Paraneoptera</taxon>
        <taxon>Hemiptera</taxon>
        <taxon>Sternorrhyncha</taxon>
        <taxon>Aphidomorpha</taxon>
        <taxon>Aphidoidea</taxon>
        <taxon>Aphididae</taxon>
        <taxon>Macrosiphini</taxon>
        <taxon>Macrosiphum</taxon>
    </lineage>
</organism>
<accession>A0AAV0W487</accession>